<accession>U9TTU1</accession>
<organism evidence="1">
    <name type="scientific">Rhizophagus irregularis (strain DAOM 181602 / DAOM 197198 / MUCL 43194)</name>
    <name type="common">Arbuscular mycorrhizal fungus</name>
    <name type="synonym">Glomus intraradices</name>
    <dbReference type="NCBI Taxonomy" id="747089"/>
    <lineage>
        <taxon>Eukaryota</taxon>
        <taxon>Fungi</taxon>
        <taxon>Fungi incertae sedis</taxon>
        <taxon>Mucoromycota</taxon>
        <taxon>Glomeromycotina</taxon>
        <taxon>Glomeromycetes</taxon>
        <taxon>Glomerales</taxon>
        <taxon>Glomeraceae</taxon>
        <taxon>Rhizophagus</taxon>
    </lineage>
</organism>
<name>U9TTU1_RHIID</name>
<dbReference type="EMBL" id="KI285929">
    <property type="protein sequence ID" value="ESA11500.1"/>
    <property type="molecule type" value="Genomic_DNA"/>
</dbReference>
<sequence>MRKDFQYYQFSQKYIYVFLAPATSIPSERLFSNAAGRIFPKNVIICNCFLFC</sequence>
<evidence type="ECO:0000313" key="1">
    <source>
        <dbReference type="EMBL" id="ESA11500.1"/>
    </source>
</evidence>
<reference evidence="1" key="1">
    <citation type="submission" date="2013-07" db="EMBL/GenBank/DDBJ databases">
        <title>The genome of an arbuscular mycorrhizal fungus provides insights into the evolution of the oldest plant symbiosis.</title>
        <authorList>
            <consortium name="DOE Joint Genome Institute"/>
            <person name="Tisserant E."/>
            <person name="Malbreil M."/>
            <person name="Kuo A."/>
            <person name="Kohler A."/>
            <person name="Symeonidi A."/>
            <person name="Balestrini R."/>
            <person name="Charron P."/>
            <person name="Duensing N."/>
            <person name="Frei-dit-Frey N."/>
            <person name="Gianinazzi-Pearson V."/>
            <person name="Gilbert B."/>
            <person name="Handa Y."/>
            <person name="Hijri M."/>
            <person name="Kaul R."/>
            <person name="Kawaguchi M."/>
            <person name="Krajinski F."/>
            <person name="Lammers P."/>
            <person name="Lapierre D."/>
            <person name="Masclaux F.G."/>
            <person name="Murat C."/>
            <person name="Morin E."/>
            <person name="Ndikumana S."/>
            <person name="Pagni M."/>
            <person name="Petitpierre D."/>
            <person name="Requena N."/>
            <person name="Rosikiewicz P."/>
            <person name="Riley R."/>
            <person name="Saito K."/>
            <person name="San Clemente H."/>
            <person name="Shapiro H."/>
            <person name="van Tuinen D."/>
            <person name="Becard G."/>
            <person name="Bonfante P."/>
            <person name="Paszkowski U."/>
            <person name="Shachar-Hill Y."/>
            <person name="Young J.P."/>
            <person name="Sanders I.R."/>
            <person name="Henrissat B."/>
            <person name="Rensing S.A."/>
            <person name="Grigoriev I.V."/>
            <person name="Corradi N."/>
            <person name="Roux C."/>
            <person name="Martin F."/>
        </authorList>
    </citation>
    <scope>NUCLEOTIDE SEQUENCE</scope>
    <source>
        <strain evidence="1">DAOM 197198</strain>
    </source>
</reference>
<gene>
    <name evidence="1" type="ORF">GLOINDRAFT_28213</name>
</gene>
<dbReference type="HOGENOM" id="CLU_3088414_0_0_1"/>
<proteinExistence type="predicted"/>
<dbReference type="AlphaFoldDB" id="U9TTU1"/>
<protein>
    <submittedName>
        <fullName evidence="1">Uncharacterized protein</fullName>
    </submittedName>
</protein>